<sequence>MNKNPERFGPRPNHNDYNPDQGDLERYTLTELSERANQDPLARVTYDKLRNKHLEELDFDELAAYRLYRERRQIEADDEETVERFGGDYWGTYNSVDEFTDNWAYHMEPMEAIETLLNALSHLEKHMSLAEMALVDRLKNDMEFIFKDGQVTVFSRPPEEER</sequence>
<dbReference type="Proteomes" id="UP001596244">
    <property type="component" value="Unassembled WGS sequence"/>
</dbReference>
<evidence type="ECO:0000256" key="1">
    <source>
        <dbReference type="SAM" id="MobiDB-lite"/>
    </source>
</evidence>
<organism evidence="2 3">
    <name type="scientific">Corynebacterium nasicanis</name>
    <dbReference type="NCBI Taxonomy" id="1448267"/>
    <lineage>
        <taxon>Bacteria</taxon>
        <taxon>Bacillati</taxon>
        <taxon>Actinomycetota</taxon>
        <taxon>Actinomycetes</taxon>
        <taxon>Mycobacteriales</taxon>
        <taxon>Corynebacteriaceae</taxon>
        <taxon>Corynebacterium</taxon>
    </lineage>
</organism>
<dbReference type="RefSeq" id="WP_377001072.1">
    <property type="nucleotide sequence ID" value="NZ_JBHSQE010000004.1"/>
</dbReference>
<name>A0ABW1QEB9_9CORY</name>
<protein>
    <submittedName>
        <fullName evidence="2">Uncharacterized protein</fullName>
    </submittedName>
</protein>
<comment type="caution">
    <text evidence="2">The sequence shown here is derived from an EMBL/GenBank/DDBJ whole genome shotgun (WGS) entry which is preliminary data.</text>
</comment>
<proteinExistence type="predicted"/>
<keyword evidence="3" id="KW-1185">Reference proteome</keyword>
<dbReference type="EMBL" id="JBHSQE010000004">
    <property type="protein sequence ID" value="MFC6146555.1"/>
    <property type="molecule type" value="Genomic_DNA"/>
</dbReference>
<evidence type="ECO:0000313" key="2">
    <source>
        <dbReference type="EMBL" id="MFC6146555.1"/>
    </source>
</evidence>
<gene>
    <name evidence="2" type="ORF">ACFPUZ_07035</name>
</gene>
<feature type="region of interest" description="Disordered" evidence="1">
    <location>
        <begin position="1"/>
        <end position="23"/>
    </location>
</feature>
<evidence type="ECO:0000313" key="3">
    <source>
        <dbReference type="Proteomes" id="UP001596244"/>
    </source>
</evidence>
<accession>A0ABW1QEB9</accession>
<reference evidence="3" key="1">
    <citation type="journal article" date="2019" name="Int. J. Syst. Evol. Microbiol.">
        <title>The Global Catalogue of Microorganisms (GCM) 10K type strain sequencing project: providing services to taxonomists for standard genome sequencing and annotation.</title>
        <authorList>
            <consortium name="The Broad Institute Genomics Platform"/>
            <consortium name="The Broad Institute Genome Sequencing Center for Infectious Disease"/>
            <person name="Wu L."/>
            <person name="Ma J."/>
        </authorList>
    </citation>
    <scope>NUCLEOTIDE SEQUENCE [LARGE SCALE GENOMIC DNA]</scope>
    <source>
        <strain evidence="3">CCUG 51943</strain>
    </source>
</reference>